<dbReference type="Proteomes" id="UP000460561">
    <property type="component" value="Unassembled WGS sequence"/>
</dbReference>
<accession>A0A845A6P5</accession>
<evidence type="ECO:0000313" key="3">
    <source>
        <dbReference type="Proteomes" id="UP000460561"/>
    </source>
</evidence>
<keyword evidence="1" id="KW-0472">Membrane</keyword>
<evidence type="ECO:0000313" key="2">
    <source>
        <dbReference type="EMBL" id="MXP24455.1"/>
    </source>
</evidence>
<dbReference type="OrthoDB" id="7502135at2"/>
<comment type="caution">
    <text evidence="2">The sequence shown here is derived from an EMBL/GenBank/DDBJ whole genome shotgun (WGS) entry which is preliminary data.</text>
</comment>
<keyword evidence="3" id="KW-1185">Reference proteome</keyword>
<organism evidence="2 3">
    <name type="scientific">Altericroceibacterium indicum</name>
    <dbReference type="NCBI Taxonomy" id="374177"/>
    <lineage>
        <taxon>Bacteria</taxon>
        <taxon>Pseudomonadati</taxon>
        <taxon>Pseudomonadota</taxon>
        <taxon>Alphaproteobacteria</taxon>
        <taxon>Sphingomonadales</taxon>
        <taxon>Erythrobacteraceae</taxon>
        <taxon>Altericroceibacterium</taxon>
    </lineage>
</organism>
<gene>
    <name evidence="2" type="ORF">GRI39_00120</name>
</gene>
<feature type="transmembrane region" description="Helical" evidence="1">
    <location>
        <begin position="35"/>
        <end position="56"/>
    </location>
</feature>
<sequence length="187" mass="19487">MTAFFIAFLTCAFASLVGREPILVARLSERLGQGPGLLALIWVCSALSAATAAWAAQTIAPMLVPAAKQIFVAAALGLAGLDTLLRRQRRLPVEPTRSLGAIGAVLLFGQLTGSASFLILALTVLTGGPYLPFLGGTLGSAGILTLAWLAGEYWEKRLPLRVFQYVAGGLFLLAGIVVLLLAKGLLA</sequence>
<keyword evidence="1" id="KW-0812">Transmembrane</keyword>
<feature type="transmembrane region" description="Helical" evidence="1">
    <location>
        <begin position="130"/>
        <end position="150"/>
    </location>
</feature>
<dbReference type="AlphaFoldDB" id="A0A845A6P5"/>
<evidence type="ECO:0008006" key="4">
    <source>
        <dbReference type="Google" id="ProtNLM"/>
    </source>
</evidence>
<evidence type="ECO:0000256" key="1">
    <source>
        <dbReference type="SAM" id="Phobius"/>
    </source>
</evidence>
<reference evidence="2 3" key="1">
    <citation type="submission" date="2019-12" db="EMBL/GenBank/DDBJ databases">
        <title>Genomic-based taxomic classification of the family Erythrobacteraceae.</title>
        <authorList>
            <person name="Xu L."/>
        </authorList>
    </citation>
    <scope>NUCLEOTIDE SEQUENCE [LARGE SCALE GENOMIC DNA]</scope>
    <source>
        <strain evidence="2 3">DSM 18604</strain>
    </source>
</reference>
<feature type="transmembrane region" description="Helical" evidence="1">
    <location>
        <begin position="101"/>
        <end position="123"/>
    </location>
</feature>
<name>A0A845A6P5_9SPHN</name>
<proteinExistence type="predicted"/>
<feature type="transmembrane region" description="Helical" evidence="1">
    <location>
        <begin position="63"/>
        <end position="81"/>
    </location>
</feature>
<dbReference type="RefSeq" id="WP_160737692.1">
    <property type="nucleotide sequence ID" value="NZ_WTYQ01000001.1"/>
</dbReference>
<protein>
    <recommendedName>
        <fullName evidence="4">GDT1 family protein</fullName>
    </recommendedName>
</protein>
<keyword evidence="1" id="KW-1133">Transmembrane helix</keyword>
<dbReference type="EMBL" id="WTYQ01000001">
    <property type="protein sequence ID" value="MXP24455.1"/>
    <property type="molecule type" value="Genomic_DNA"/>
</dbReference>
<feature type="transmembrane region" description="Helical" evidence="1">
    <location>
        <begin position="162"/>
        <end position="182"/>
    </location>
</feature>